<proteinExistence type="inferred from homology"/>
<gene>
    <name evidence="6" type="ORF">E8K88_14455</name>
</gene>
<dbReference type="OrthoDB" id="5292387at2"/>
<evidence type="ECO:0000256" key="1">
    <source>
        <dbReference type="ARBA" id="ARBA00009437"/>
    </source>
</evidence>
<dbReference type="Pfam" id="PF00126">
    <property type="entry name" value="HTH_1"/>
    <property type="match status" value="1"/>
</dbReference>
<dbReference type="RefSeq" id="WP_136407383.1">
    <property type="nucleotide sequence ID" value="NZ_SSWX01000021.1"/>
</dbReference>
<dbReference type="CDD" id="cd08414">
    <property type="entry name" value="PBP2_LTTR_aromatics_like"/>
    <property type="match status" value="1"/>
</dbReference>
<evidence type="ECO:0000313" key="6">
    <source>
        <dbReference type="EMBL" id="THJ31675.1"/>
    </source>
</evidence>
<organism evidence="6 7">
    <name type="scientific">Lampropedia aestuarii</name>
    <dbReference type="NCBI Taxonomy" id="2562762"/>
    <lineage>
        <taxon>Bacteria</taxon>
        <taxon>Pseudomonadati</taxon>
        <taxon>Pseudomonadota</taxon>
        <taxon>Betaproteobacteria</taxon>
        <taxon>Burkholderiales</taxon>
        <taxon>Comamonadaceae</taxon>
        <taxon>Lampropedia</taxon>
    </lineage>
</organism>
<name>A0A4S5BLB1_9BURK</name>
<dbReference type="EMBL" id="SSWX01000021">
    <property type="protein sequence ID" value="THJ31675.1"/>
    <property type="molecule type" value="Genomic_DNA"/>
</dbReference>
<comment type="similarity">
    <text evidence="1">Belongs to the LysR transcriptional regulatory family.</text>
</comment>
<comment type="caution">
    <text evidence="6">The sequence shown here is derived from an EMBL/GenBank/DDBJ whole genome shotgun (WGS) entry which is preliminary data.</text>
</comment>
<dbReference type="InterPro" id="IPR000847">
    <property type="entry name" value="LysR_HTH_N"/>
</dbReference>
<accession>A0A4S5BLB1</accession>
<dbReference type="FunFam" id="1.10.10.10:FF:000001">
    <property type="entry name" value="LysR family transcriptional regulator"/>
    <property type="match status" value="1"/>
</dbReference>
<keyword evidence="7" id="KW-1185">Reference proteome</keyword>
<dbReference type="SUPFAM" id="SSF46785">
    <property type="entry name" value="Winged helix' DNA-binding domain"/>
    <property type="match status" value="1"/>
</dbReference>
<evidence type="ECO:0000256" key="4">
    <source>
        <dbReference type="ARBA" id="ARBA00023163"/>
    </source>
</evidence>
<dbReference type="GO" id="GO:0003677">
    <property type="term" value="F:DNA binding"/>
    <property type="evidence" value="ECO:0007669"/>
    <property type="project" value="UniProtKB-KW"/>
</dbReference>
<reference evidence="6 7" key="1">
    <citation type="submission" date="2019-04" db="EMBL/GenBank/DDBJ databases">
        <title>Lampropedia sp YIM MLB12 draf genome.</title>
        <authorList>
            <person name="Wang Y.-X."/>
        </authorList>
    </citation>
    <scope>NUCLEOTIDE SEQUENCE [LARGE SCALE GENOMIC DNA]</scope>
    <source>
        <strain evidence="6 7">YIM MLB12</strain>
    </source>
</reference>
<dbReference type="Gene3D" id="1.10.10.10">
    <property type="entry name" value="Winged helix-like DNA-binding domain superfamily/Winged helix DNA-binding domain"/>
    <property type="match status" value="1"/>
</dbReference>
<protein>
    <submittedName>
        <fullName evidence="6">LysR family transcriptional regulator</fullName>
    </submittedName>
</protein>
<dbReference type="GO" id="GO:0032993">
    <property type="term" value="C:protein-DNA complex"/>
    <property type="evidence" value="ECO:0007669"/>
    <property type="project" value="TreeGrafter"/>
</dbReference>
<dbReference type="PROSITE" id="PS50931">
    <property type="entry name" value="HTH_LYSR"/>
    <property type="match status" value="1"/>
</dbReference>
<dbReference type="SUPFAM" id="SSF53850">
    <property type="entry name" value="Periplasmic binding protein-like II"/>
    <property type="match status" value="1"/>
</dbReference>
<dbReference type="InterPro" id="IPR036388">
    <property type="entry name" value="WH-like_DNA-bd_sf"/>
</dbReference>
<dbReference type="Gene3D" id="3.40.190.10">
    <property type="entry name" value="Periplasmic binding protein-like II"/>
    <property type="match status" value="2"/>
</dbReference>
<dbReference type="Pfam" id="PF03466">
    <property type="entry name" value="LysR_substrate"/>
    <property type="match status" value="1"/>
</dbReference>
<dbReference type="AlphaFoldDB" id="A0A4S5BLB1"/>
<sequence>MLDERLLRAFKAVAEELHFGRAAQRLHMSQPPLSLSIRQLEEQFGTALFIRTTRSVQLTSAGAQLLRSLPDIEQAHQQAITAVQQAASGLSGELSVALTPSATYTSIPRALRAFRAQYPQVHLDLREMNSRHMAPLLLSGQLDLALARPLITSTALHSRPIYHEPLVFCVPHGHPLALREAVTVAQIRDSDLIGYSATESVYFHDLLLELLGPDAERPRTGLRTIIPTILLLVDSGFGTAVVPQSLSRLRSESLSYVPIADDQGLRARLSAIHRAGETTPALQGFLHLLEHAL</sequence>
<keyword evidence="4" id="KW-0804">Transcription</keyword>
<evidence type="ECO:0000256" key="3">
    <source>
        <dbReference type="ARBA" id="ARBA00023125"/>
    </source>
</evidence>
<dbReference type="PRINTS" id="PR00039">
    <property type="entry name" value="HTHLYSR"/>
</dbReference>
<dbReference type="InterPro" id="IPR005119">
    <property type="entry name" value="LysR_subst-bd"/>
</dbReference>
<dbReference type="PANTHER" id="PTHR30346:SF0">
    <property type="entry name" value="HCA OPERON TRANSCRIPTIONAL ACTIVATOR HCAR"/>
    <property type="match status" value="1"/>
</dbReference>
<dbReference type="Proteomes" id="UP000306236">
    <property type="component" value="Unassembled WGS sequence"/>
</dbReference>
<evidence type="ECO:0000259" key="5">
    <source>
        <dbReference type="PROSITE" id="PS50931"/>
    </source>
</evidence>
<evidence type="ECO:0000313" key="7">
    <source>
        <dbReference type="Proteomes" id="UP000306236"/>
    </source>
</evidence>
<keyword evidence="2" id="KW-0805">Transcription regulation</keyword>
<evidence type="ECO:0000256" key="2">
    <source>
        <dbReference type="ARBA" id="ARBA00023015"/>
    </source>
</evidence>
<feature type="domain" description="HTH lysR-type" evidence="5">
    <location>
        <begin position="2"/>
        <end position="59"/>
    </location>
</feature>
<dbReference type="GO" id="GO:0003700">
    <property type="term" value="F:DNA-binding transcription factor activity"/>
    <property type="evidence" value="ECO:0007669"/>
    <property type="project" value="InterPro"/>
</dbReference>
<keyword evidence="3" id="KW-0238">DNA-binding</keyword>
<dbReference type="PANTHER" id="PTHR30346">
    <property type="entry name" value="TRANSCRIPTIONAL DUAL REGULATOR HCAR-RELATED"/>
    <property type="match status" value="1"/>
</dbReference>
<dbReference type="InterPro" id="IPR036390">
    <property type="entry name" value="WH_DNA-bd_sf"/>
</dbReference>